<evidence type="ECO:0000313" key="1">
    <source>
        <dbReference type="EMBL" id="RKI13253.1"/>
    </source>
</evidence>
<gene>
    <name evidence="1" type="ORF">D7Y13_07980</name>
</gene>
<reference evidence="1 2" key="1">
    <citation type="submission" date="2018-09" db="EMBL/GenBank/DDBJ databases">
        <authorList>
            <person name="Livingstone P.G."/>
            <person name="Whitworth D.E."/>
        </authorList>
    </citation>
    <scope>NUCLEOTIDE SEQUENCE [LARGE SCALE GENOMIC DNA]</scope>
    <source>
        <strain evidence="1 2">CA031B</strain>
    </source>
</reference>
<organism evidence="1 2">
    <name type="scientific">Corallococcus praedator</name>
    <dbReference type="NCBI Taxonomy" id="2316724"/>
    <lineage>
        <taxon>Bacteria</taxon>
        <taxon>Pseudomonadati</taxon>
        <taxon>Myxococcota</taxon>
        <taxon>Myxococcia</taxon>
        <taxon>Myxococcales</taxon>
        <taxon>Cystobacterineae</taxon>
        <taxon>Myxococcaceae</taxon>
        <taxon>Corallococcus</taxon>
    </lineage>
</organism>
<keyword evidence="2" id="KW-1185">Reference proteome</keyword>
<comment type="caution">
    <text evidence="1">The sequence shown here is derived from an EMBL/GenBank/DDBJ whole genome shotgun (WGS) entry which is preliminary data.</text>
</comment>
<dbReference type="RefSeq" id="WP_120584973.1">
    <property type="nucleotide sequence ID" value="NZ_RAWI01000040.1"/>
</dbReference>
<dbReference type="EMBL" id="RAWI01000040">
    <property type="protein sequence ID" value="RKI13253.1"/>
    <property type="molecule type" value="Genomic_DNA"/>
</dbReference>
<dbReference type="Gene3D" id="2.30.30.40">
    <property type="entry name" value="SH3 Domains"/>
    <property type="match status" value="1"/>
</dbReference>
<evidence type="ECO:0000313" key="2">
    <source>
        <dbReference type="Proteomes" id="UP000278907"/>
    </source>
</evidence>
<name>A0ABX9QM72_9BACT</name>
<dbReference type="Proteomes" id="UP000278907">
    <property type="component" value="Unassembled WGS sequence"/>
</dbReference>
<sequence length="308" mass="32688">MTPALLLSLLLAQNEPSPLEYSVSKETGAALAMEDFEFTAFEKGQSLYLGVDEANLRASAAADGAVLQTLMLGTPVRVVAVGARAKVGEYVNAWYQVAVVDAKAPKGAAPVTGWVFGNTLTPFRIEADLDGDGELEVATLVMSNEFKARVRVLEPGVKPPRRVSSVDVAVASTSYGMGQGGPATMTLVPAKKAGMALLVVDSRPERCGDLVTSYVSYTGADGKKGVLGKAKLAMELGGLMDPPSESLFKVTFQPAAKRLQVARTTVEDEDEEGNPRKITERTLYQWQDGMFAEVKKPTSTGAVSDVKP</sequence>
<proteinExistence type="predicted"/>
<accession>A0ABX9QM72</accession>
<protein>
    <submittedName>
        <fullName evidence="1">SH3 domain-containing protein</fullName>
    </submittedName>
</protein>